<dbReference type="Proteomes" id="UP000494255">
    <property type="component" value="Unassembled WGS sequence"/>
</dbReference>
<evidence type="ECO:0000256" key="1">
    <source>
        <dbReference type="SAM" id="MobiDB-lite"/>
    </source>
</evidence>
<evidence type="ECO:0000313" key="3">
    <source>
        <dbReference type="Proteomes" id="UP000494255"/>
    </source>
</evidence>
<dbReference type="GeneID" id="97045462"/>
<gene>
    <name evidence="2" type="ORF">LMG24238_06895</name>
</gene>
<evidence type="ECO:0008006" key="4">
    <source>
        <dbReference type="Google" id="ProtNLM"/>
    </source>
</evidence>
<dbReference type="Pfam" id="PF10109">
    <property type="entry name" value="Phage_TAC_7"/>
    <property type="match status" value="2"/>
</dbReference>
<dbReference type="InterPro" id="IPR019289">
    <property type="entry name" value="Phage_tail_E/E"/>
</dbReference>
<reference evidence="2 3" key="1">
    <citation type="submission" date="2020-04" db="EMBL/GenBank/DDBJ databases">
        <authorList>
            <person name="De Canck E."/>
        </authorList>
    </citation>
    <scope>NUCLEOTIDE SEQUENCE [LARGE SCALE GENOMIC DNA]</scope>
    <source>
        <strain evidence="2 3">LMG 24238</strain>
    </source>
</reference>
<organism evidence="2 3">
    <name type="scientific">Paraburkholderia sediminicola</name>
    <dbReference type="NCBI Taxonomy" id="458836"/>
    <lineage>
        <taxon>Bacteria</taxon>
        <taxon>Pseudomonadati</taxon>
        <taxon>Pseudomonadota</taxon>
        <taxon>Betaproteobacteria</taxon>
        <taxon>Burkholderiales</taxon>
        <taxon>Burkholderiaceae</taxon>
        <taxon>Paraburkholderia</taxon>
    </lineage>
</organism>
<dbReference type="EMBL" id="CADIKC010000015">
    <property type="protein sequence ID" value="CAB3742523.1"/>
    <property type="molecule type" value="Genomic_DNA"/>
</dbReference>
<accession>A0A6J5CQQ5</accession>
<proteinExistence type="predicted"/>
<feature type="compositionally biased region" description="Polar residues" evidence="1">
    <location>
        <begin position="181"/>
        <end position="205"/>
    </location>
</feature>
<feature type="region of interest" description="Disordered" evidence="1">
    <location>
        <begin position="175"/>
        <end position="205"/>
    </location>
</feature>
<name>A0A6J5CQQ5_9BURK</name>
<sequence length="205" mass="21848">MSQSEEKVITLDVPLSLGDALKYESIMLREPTVDELDRSTQTAGSIYAVNAALISMVSSIPLTLIRKLGKTKYEEAVAYLKGFDWTPPKDDAKAPVKTVVLKKPITLNGDNRTYDSIALSEPTVEQLDQSAQVEGTAYACNAELISLVSGVPLAVVRKMGKSSYEEATAFLSGFTWAPPQSGETSETGAPTLPTSSDGDLTPSAA</sequence>
<evidence type="ECO:0000313" key="2">
    <source>
        <dbReference type="EMBL" id="CAB3742523.1"/>
    </source>
</evidence>
<protein>
    <recommendedName>
        <fullName evidence="4">Tail assembly chaperone E/41/14-like protein</fullName>
    </recommendedName>
</protein>
<dbReference type="AlphaFoldDB" id="A0A6J5CQQ5"/>
<dbReference type="RefSeq" id="WP_175054345.1">
    <property type="nucleotide sequence ID" value="NZ_CADIKC010000015.1"/>
</dbReference>
<keyword evidence="3" id="KW-1185">Reference proteome</keyword>